<dbReference type="EMBL" id="KU738899">
    <property type="protein sequence ID" value="AMN15665.2"/>
    <property type="molecule type" value="Genomic_DNA"/>
</dbReference>
<dbReference type="SUPFAM" id="SSF56784">
    <property type="entry name" value="HAD-like"/>
    <property type="match status" value="1"/>
</dbReference>
<reference evidence="1" key="1">
    <citation type="journal article" date="2015" name="Genome Announc.">
        <title>Complete Genome Sequences of Helicoverpa armigera Single Nucleopolyhedrovirus Strains AC53 and H25EA1 from Australia.</title>
        <authorList>
            <person name="Noune C."/>
            <person name="Hauxwell C."/>
        </authorList>
    </citation>
    <scope>NUCLEOTIDE SEQUENCE</scope>
    <source>
        <strain evidence="1">AC53</strain>
    </source>
</reference>
<dbReference type="EMBL" id="KU738897">
    <property type="protein sequence ID" value="AMN15389.2"/>
    <property type="molecule type" value="Genomic_DNA"/>
</dbReference>
<dbReference type="EMBL" id="KU738900">
    <property type="protein sequence ID" value="AMN15803.2"/>
    <property type="molecule type" value="Genomic_DNA"/>
</dbReference>
<evidence type="ECO:0000313" key="2">
    <source>
        <dbReference type="EMBL" id="AMN15389.2"/>
    </source>
</evidence>
<evidence type="ECO:0000313" key="6">
    <source>
        <dbReference type="EMBL" id="AMN15941.2"/>
    </source>
</evidence>
<evidence type="ECO:0000313" key="9">
    <source>
        <dbReference type="EMBL" id="AMN16355.2"/>
    </source>
</evidence>
<dbReference type="CDD" id="cd01427">
    <property type="entry name" value="HAD_like"/>
    <property type="match status" value="1"/>
</dbReference>
<dbReference type="NCBIfam" id="TIGR01684">
    <property type="entry name" value="viral_ppase"/>
    <property type="match status" value="1"/>
</dbReference>
<dbReference type="InterPro" id="IPR036412">
    <property type="entry name" value="HAD-like_sf"/>
</dbReference>
<dbReference type="EMBL" id="KU738904">
    <property type="protein sequence ID" value="AMN16355.2"/>
    <property type="molecule type" value="Genomic_DNA"/>
</dbReference>
<dbReference type="NCBIfam" id="TIGR01681">
    <property type="entry name" value="HAD-SF-IIIC"/>
    <property type="match status" value="1"/>
</dbReference>
<dbReference type="EMBL" id="KU738902">
    <property type="protein sequence ID" value="AMN16079.2"/>
    <property type="molecule type" value="Genomic_DNA"/>
</dbReference>
<evidence type="ECO:0000313" key="5">
    <source>
        <dbReference type="EMBL" id="AMN15803.2"/>
    </source>
</evidence>
<evidence type="ECO:0000313" key="3">
    <source>
        <dbReference type="EMBL" id="AMN15527.2"/>
    </source>
</evidence>
<dbReference type="InterPro" id="IPR010033">
    <property type="entry name" value="HAD_SF_ppase_IIIC"/>
</dbReference>
<evidence type="ECO:0000313" key="8">
    <source>
        <dbReference type="EMBL" id="AMN16217.2"/>
    </source>
</evidence>
<evidence type="ECO:0000313" key="1">
    <source>
        <dbReference type="EMBL" id="AIG63129.2"/>
    </source>
</evidence>
<dbReference type="Gene3D" id="3.40.50.1000">
    <property type="entry name" value="HAD superfamily/HAD-like"/>
    <property type="match status" value="1"/>
</dbReference>
<dbReference type="EMBL" id="KU738903">
    <property type="protein sequence ID" value="AMN16217.2"/>
    <property type="molecule type" value="Genomic_DNA"/>
</dbReference>
<dbReference type="EMBL" id="KU738898">
    <property type="protein sequence ID" value="AMN15527.2"/>
    <property type="molecule type" value="Genomic_DNA"/>
</dbReference>
<name>A0A075TT32_9ABAC</name>
<gene>
    <name evidence="1" type="ORF">HaSNPV-AC53_088</name>
</gene>
<dbReference type="Pfam" id="PF05152">
    <property type="entry name" value="DUF705"/>
    <property type="match status" value="1"/>
</dbReference>
<sequence>MKIKRFVFNIRRIVFDEEIDQLFVLILLSKLTKNHIQLVAMHCLWVALRLRNPLIRRHVLFLTSYADMAMVGFKHRELFEYVVFRIDNHGNDGYDITSTKIDLSRYFMQVLRCADDMRDLRLNLKTAYKTSALGHVYVVNEKIPMYACLNEWYVQSHMEIYQLGMEIYVLEMPHVIVFDLDSTLITDETNVNIRDEFVYDSLAELKTKGFILMLWSYGDRDHVSYSMDRCKLQNYFDVVICGGHKTKKSSSPSTSRILVDNHYKRVFVDKPFFLDLPDGKRLPKSPRIVLWYLRKQGINYIKSITLVDDLAVNNHGYDYFVHVNKCPEPINDWQMYHDIIVNNVIEYESMFNNIDNKNVFF</sequence>
<dbReference type="EMBL" id="KJ909666">
    <property type="protein sequence ID" value="AIG63129.2"/>
    <property type="molecule type" value="Genomic_DNA"/>
</dbReference>
<protein>
    <submittedName>
        <fullName evidence="1">ORF88</fullName>
    </submittedName>
</protein>
<dbReference type="InterPro" id="IPR023214">
    <property type="entry name" value="HAD_sf"/>
</dbReference>
<proteinExistence type="predicted"/>
<dbReference type="EMBL" id="KU738901">
    <property type="protein sequence ID" value="AMN15941.2"/>
    <property type="molecule type" value="Genomic_DNA"/>
</dbReference>
<reference evidence="1" key="3">
    <citation type="submission" date="2016-08" db="EMBL/GenBank/DDBJ databases">
        <authorList>
            <person name="Seilhamer J.J."/>
        </authorList>
    </citation>
    <scope>NUCLEOTIDE SEQUENCE</scope>
    <source>
        <strain evidence="1">AC53</strain>
        <strain evidence="7">AC53T4.1</strain>
        <strain evidence="8">AC53T4.2</strain>
    </source>
</reference>
<evidence type="ECO:0000313" key="4">
    <source>
        <dbReference type="EMBL" id="AMN15665.2"/>
    </source>
</evidence>
<accession>A0A075TT32</accession>
<dbReference type="InterPro" id="IPR007827">
    <property type="entry name" value="DUF705"/>
</dbReference>
<reference evidence="2" key="2">
    <citation type="journal article" date="2016" name="Genome Announc.">
        <title>Complete Genome Sequences of Seven Helicoverpa armigera SNPV-AC53-Derived Strains.</title>
        <authorList>
            <person name="Noune C."/>
            <person name="Hauxwell C."/>
        </authorList>
    </citation>
    <scope>NUCLEOTIDE SEQUENCE</scope>
    <source>
        <strain evidence="2">AC53C3</strain>
        <strain evidence="3">AC53C5</strain>
        <strain evidence="4">AC53C6</strain>
        <strain evidence="5">AC53C9</strain>
        <strain evidence="6">AC53T2</strain>
        <strain evidence="9">AC53T5</strain>
    </source>
</reference>
<evidence type="ECO:0000313" key="7">
    <source>
        <dbReference type="EMBL" id="AMN16079.2"/>
    </source>
</evidence>
<organism evidence="1">
    <name type="scientific">Helicoverpa SNPV AC53</name>
    <dbReference type="NCBI Taxonomy" id="1569367"/>
    <lineage>
        <taxon>Viruses</taxon>
        <taxon>Viruses incertae sedis</taxon>
        <taxon>Naldaviricetes</taxon>
        <taxon>Lefavirales</taxon>
        <taxon>Baculoviridae</taxon>
        <taxon>Alphabaculovirus</taxon>
        <taxon>Alphabaculovirus helarmigerae</taxon>
    </lineage>
</organism>